<evidence type="ECO:0000313" key="1">
    <source>
        <dbReference type="EMBL" id="PIC38232.1"/>
    </source>
</evidence>
<name>A0A2G5UF98_9PELO</name>
<sequence>MRVKKNVSNVKVKEVQCKVAVRVKLKFETHNIYFTFPIELAKNIECDSYIEKLIDSDGKPEHVDEIHKFQESVKKVFQNCCITKIKGMVVAKSNKLKFVDIYLTNCKLLTMRLTR</sequence>
<gene>
    <name evidence="1" type="primary">Cnig_chr_III.g10308</name>
    <name evidence="1" type="ORF">B9Z55_010308</name>
</gene>
<accession>A0A2G5UF98</accession>
<reference evidence="2" key="1">
    <citation type="submission" date="2017-10" db="EMBL/GenBank/DDBJ databases">
        <title>Rapid genome shrinkage in a self-fertile nematode reveals novel sperm competition proteins.</title>
        <authorList>
            <person name="Yin D."/>
            <person name="Schwarz E.M."/>
            <person name="Thomas C.G."/>
            <person name="Felde R.L."/>
            <person name="Korf I.F."/>
            <person name="Cutter A.D."/>
            <person name="Schartner C.M."/>
            <person name="Ralston E.J."/>
            <person name="Meyer B.J."/>
            <person name="Haag E.S."/>
        </authorList>
    </citation>
    <scope>NUCLEOTIDE SEQUENCE [LARGE SCALE GENOMIC DNA]</scope>
    <source>
        <strain evidence="2">JU1422</strain>
    </source>
</reference>
<evidence type="ECO:0000313" key="2">
    <source>
        <dbReference type="Proteomes" id="UP000230233"/>
    </source>
</evidence>
<protein>
    <submittedName>
        <fullName evidence="1">Uncharacterized protein</fullName>
    </submittedName>
</protein>
<proteinExistence type="predicted"/>
<dbReference type="AlphaFoldDB" id="A0A2G5UF98"/>
<comment type="caution">
    <text evidence="1">The sequence shown here is derived from an EMBL/GenBank/DDBJ whole genome shotgun (WGS) entry which is preliminary data.</text>
</comment>
<keyword evidence="2" id="KW-1185">Reference proteome</keyword>
<dbReference type="EMBL" id="PDUG01000003">
    <property type="protein sequence ID" value="PIC38232.1"/>
    <property type="molecule type" value="Genomic_DNA"/>
</dbReference>
<dbReference type="Proteomes" id="UP000230233">
    <property type="component" value="Chromosome III"/>
</dbReference>
<organism evidence="1 2">
    <name type="scientific">Caenorhabditis nigoni</name>
    <dbReference type="NCBI Taxonomy" id="1611254"/>
    <lineage>
        <taxon>Eukaryota</taxon>
        <taxon>Metazoa</taxon>
        <taxon>Ecdysozoa</taxon>
        <taxon>Nematoda</taxon>
        <taxon>Chromadorea</taxon>
        <taxon>Rhabditida</taxon>
        <taxon>Rhabditina</taxon>
        <taxon>Rhabditomorpha</taxon>
        <taxon>Rhabditoidea</taxon>
        <taxon>Rhabditidae</taxon>
        <taxon>Peloderinae</taxon>
        <taxon>Caenorhabditis</taxon>
    </lineage>
</organism>